<protein>
    <recommendedName>
        <fullName evidence="10">Short-chain dehydrogenase/reductase 3</fullName>
    </recommendedName>
    <alternativeName>
        <fullName evidence="11">Retinal short-chain dehydrogenase/reductase 1</fullName>
    </alternativeName>
</protein>
<dbReference type="Gene3D" id="3.40.50.720">
    <property type="entry name" value="NAD(P)-binding Rossmann-like Domain"/>
    <property type="match status" value="1"/>
</dbReference>
<dbReference type="GO" id="GO:0016020">
    <property type="term" value="C:membrane"/>
    <property type="evidence" value="ECO:0007669"/>
    <property type="project" value="UniProtKB-SubCell"/>
</dbReference>
<dbReference type="Proteomes" id="UP000785200">
    <property type="component" value="Unassembled WGS sequence"/>
</dbReference>
<dbReference type="PRINTS" id="PR00081">
    <property type="entry name" value="GDHRDH"/>
</dbReference>
<comment type="caution">
    <text evidence="13">The sequence shown here is derived from an EMBL/GenBank/DDBJ whole genome shotgun (WGS) entry which is preliminary data.</text>
</comment>
<dbReference type="InterPro" id="IPR020904">
    <property type="entry name" value="Sc_DH/Rdtase_CS"/>
</dbReference>
<evidence type="ECO:0000256" key="10">
    <source>
        <dbReference type="ARBA" id="ARBA00068717"/>
    </source>
</evidence>
<sequence length="347" mass="37812">MSVSKAVKALTLPARLVIADPRATGTLLLAVLYFPDKLRSLLPERVYEVVTSPRFVRALKAFLGLGVARTVNNKLSQYVVNNWKSNAKFIKSQEVVLITGGCSGIGLGMVEAFSRMGTKVVVMDLSPPKTSIPQGVHFYQCDVTSSSQISDAAAEIRKSVGDPTVLINNAGIGSSATILDGSEEIIRKTFEVNTIAHFLMVKEFLPAMIKKNKGHVVTIASMASFIVHAGNVDYSCTKASALAFHEGLASELKARYNAPDVRTTVVHPSWIRTPLIQRLLDHPGFKDPVIEPEVVVSRVVDQVVSGQSGQLFLPSAIGVFGYLRSWPSWLQNGFRNRIAHTLEEVKL</sequence>
<dbReference type="PRINTS" id="PR00080">
    <property type="entry name" value="SDRFAMILY"/>
</dbReference>
<dbReference type="AlphaFoldDB" id="A0A9P7AY40"/>
<keyword evidence="7" id="KW-0443">Lipid metabolism</keyword>
<evidence type="ECO:0000256" key="6">
    <source>
        <dbReference type="ARBA" id="ARBA00023002"/>
    </source>
</evidence>
<evidence type="ECO:0000256" key="9">
    <source>
        <dbReference type="ARBA" id="ARBA00059620"/>
    </source>
</evidence>
<evidence type="ECO:0000256" key="12">
    <source>
        <dbReference type="RuleBase" id="RU000363"/>
    </source>
</evidence>
<dbReference type="OrthoDB" id="10253736at2759"/>
<evidence type="ECO:0000256" key="3">
    <source>
        <dbReference type="ARBA" id="ARBA00022692"/>
    </source>
</evidence>
<dbReference type="GO" id="GO:0052650">
    <property type="term" value="F:all-trans-retinol dehydrogenase (NADP+) activity"/>
    <property type="evidence" value="ECO:0007669"/>
    <property type="project" value="UniProtKB-ARBA"/>
</dbReference>
<dbReference type="PANTHER" id="PTHR24322">
    <property type="entry name" value="PKSB"/>
    <property type="match status" value="1"/>
</dbReference>
<comment type="function">
    <text evidence="9">Catalyzes the reduction of all-trans-retinal to all-trans-retinol in the presence of NADPH.</text>
</comment>
<keyword evidence="6" id="KW-0560">Oxidoreductase</keyword>
<evidence type="ECO:0000256" key="11">
    <source>
        <dbReference type="ARBA" id="ARBA00082544"/>
    </source>
</evidence>
<name>A0A9P7AY40_9HELO</name>
<keyword evidence="5" id="KW-1133">Transmembrane helix</keyword>
<evidence type="ECO:0000313" key="14">
    <source>
        <dbReference type="Proteomes" id="UP000785200"/>
    </source>
</evidence>
<dbReference type="InterPro" id="IPR036291">
    <property type="entry name" value="NAD(P)-bd_dom_sf"/>
</dbReference>
<evidence type="ECO:0000256" key="1">
    <source>
        <dbReference type="ARBA" id="ARBA00004141"/>
    </source>
</evidence>
<dbReference type="FunFam" id="3.40.50.720:FF:000131">
    <property type="entry name" value="Short-chain dehydrogenase/reductase 3"/>
    <property type="match status" value="1"/>
</dbReference>
<evidence type="ECO:0000256" key="7">
    <source>
        <dbReference type="ARBA" id="ARBA00023098"/>
    </source>
</evidence>
<keyword evidence="4" id="KW-0521">NADP</keyword>
<reference evidence="13" key="1">
    <citation type="submission" date="2019-07" db="EMBL/GenBank/DDBJ databases">
        <title>Hyphodiscus hymeniophilus genome sequencing and assembly.</title>
        <authorList>
            <person name="Kramer G."/>
            <person name="Nodwell J."/>
        </authorList>
    </citation>
    <scope>NUCLEOTIDE SEQUENCE</scope>
    <source>
        <strain evidence="13">ATCC 34498</strain>
    </source>
</reference>
<accession>A0A9P7AY40</accession>
<evidence type="ECO:0000256" key="8">
    <source>
        <dbReference type="ARBA" id="ARBA00023136"/>
    </source>
</evidence>
<evidence type="ECO:0000256" key="5">
    <source>
        <dbReference type="ARBA" id="ARBA00022989"/>
    </source>
</evidence>
<dbReference type="Pfam" id="PF00106">
    <property type="entry name" value="adh_short"/>
    <property type="match status" value="1"/>
</dbReference>
<evidence type="ECO:0000256" key="4">
    <source>
        <dbReference type="ARBA" id="ARBA00022857"/>
    </source>
</evidence>
<evidence type="ECO:0000256" key="2">
    <source>
        <dbReference type="ARBA" id="ARBA00006484"/>
    </source>
</evidence>
<proteinExistence type="inferred from homology"/>
<keyword evidence="14" id="KW-1185">Reference proteome</keyword>
<keyword evidence="8" id="KW-0472">Membrane</keyword>
<gene>
    <name evidence="13" type="ORF">D0Z07_3622</name>
</gene>
<dbReference type="InterPro" id="IPR002347">
    <property type="entry name" value="SDR_fam"/>
</dbReference>
<dbReference type="PROSITE" id="PS00061">
    <property type="entry name" value="ADH_SHORT"/>
    <property type="match status" value="1"/>
</dbReference>
<dbReference type="EMBL" id="VNKQ01000007">
    <property type="protein sequence ID" value="KAG0649589.1"/>
    <property type="molecule type" value="Genomic_DNA"/>
</dbReference>
<organism evidence="13 14">
    <name type="scientific">Hyphodiscus hymeniophilus</name>
    <dbReference type="NCBI Taxonomy" id="353542"/>
    <lineage>
        <taxon>Eukaryota</taxon>
        <taxon>Fungi</taxon>
        <taxon>Dikarya</taxon>
        <taxon>Ascomycota</taxon>
        <taxon>Pezizomycotina</taxon>
        <taxon>Leotiomycetes</taxon>
        <taxon>Helotiales</taxon>
        <taxon>Hyphodiscaceae</taxon>
        <taxon>Hyphodiscus</taxon>
    </lineage>
</organism>
<comment type="subcellular location">
    <subcellularLocation>
        <location evidence="1">Membrane</location>
        <topology evidence="1">Multi-pass membrane protein</topology>
    </subcellularLocation>
</comment>
<keyword evidence="3" id="KW-0812">Transmembrane</keyword>
<comment type="similarity">
    <text evidence="2 12">Belongs to the short-chain dehydrogenases/reductases (SDR) family.</text>
</comment>
<dbReference type="SUPFAM" id="SSF51735">
    <property type="entry name" value="NAD(P)-binding Rossmann-fold domains"/>
    <property type="match status" value="1"/>
</dbReference>
<dbReference type="PANTHER" id="PTHR24322:SF736">
    <property type="entry name" value="RETINOL DEHYDROGENASE 10"/>
    <property type="match status" value="1"/>
</dbReference>
<evidence type="ECO:0000313" key="13">
    <source>
        <dbReference type="EMBL" id="KAG0649589.1"/>
    </source>
</evidence>